<reference evidence="2" key="1">
    <citation type="journal article" date="2020" name="Stud. Mycol.">
        <title>101 Dothideomycetes genomes: a test case for predicting lifestyles and emergence of pathogens.</title>
        <authorList>
            <person name="Haridas S."/>
            <person name="Albert R."/>
            <person name="Binder M."/>
            <person name="Bloem J."/>
            <person name="Labutti K."/>
            <person name="Salamov A."/>
            <person name="Andreopoulos B."/>
            <person name="Baker S."/>
            <person name="Barry K."/>
            <person name="Bills G."/>
            <person name="Bluhm B."/>
            <person name="Cannon C."/>
            <person name="Castanera R."/>
            <person name="Culley D."/>
            <person name="Daum C."/>
            <person name="Ezra D."/>
            <person name="Gonzalez J."/>
            <person name="Henrissat B."/>
            <person name="Kuo A."/>
            <person name="Liang C."/>
            <person name="Lipzen A."/>
            <person name="Lutzoni F."/>
            <person name="Magnuson J."/>
            <person name="Mondo S."/>
            <person name="Nolan M."/>
            <person name="Ohm R."/>
            <person name="Pangilinan J."/>
            <person name="Park H.-J."/>
            <person name="Ramirez L."/>
            <person name="Alfaro M."/>
            <person name="Sun H."/>
            <person name="Tritt A."/>
            <person name="Yoshinaga Y."/>
            <person name="Zwiers L.-H."/>
            <person name="Turgeon B."/>
            <person name="Goodwin S."/>
            <person name="Spatafora J."/>
            <person name="Crous P."/>
            <person name="Grigoriev I."/>
        </authorList>
    </citation>
    <scope>NUCLEOTIDE SEQUENCE</scope>
    <source>
        <strain evidence="2">CBS 260.36</strain>
    </source>
</reference>
<feature type="chain" id="PRO_5040163075" evidence="1">
    <location>
        <begin position="18"/>
        <end position="55"/>
    </location>
</feature>
<dbReference type="AlphaFoldDB" id="A0A9P4JC63"/>
<proteinExistence type="predicted"/>
<dbReference type="EMBL" id="ML996082">
    <property type="protein sequence ID" value="KAF2156303.1"/>
    <property type="molecule type" value="Genomic_DNA"/>
</dbReference>
<sequence>MQIACVTQLCAFCVAAGYVGLWMNCRQNPRDAQDWSCASVLLLPRGCDCDDLLLN</sequence>
<comment type="caution">
    <text evidence="2">The sequence shown here is derived from an EMBL/GenBank/DDBJ whole genome shotgun (WGS) entry which is preliminary data.</text>
</comment>
<name>A0A9P4JC63_9PEZI</name>
<evidence type="ECO:0000256" key="1">
    <source>
        <dbReference type="SAM" id="SignalP"/>
    </source>
</evidence>
<gene>
    <name evidence="2" type="ORF">K461DRAFT_94159</name>
</gene>
<keyword evidence="1" id="KW-0732">Signal</keyword>
<evidence type="ECO:0000313" key="3">
    <source>
        <dbReference type="Proteomes" id="UP000799439"/>
    </source>
</evidence>
<evidence type="ECO:0000313" key="2">
    <source>
        <dbReference type="EMBL" id="KAF2156303.1"/>
    </source>
</evidence>
<protein>
    <submittedName>
        <fullName evidence="2">Uncharacterized protein</fullName>
    </submittedName>
</protein>
<keyword evidence="3" id="KW-1185">Reference proteome</keyword>
<dbReference type="Proteomes" id="UP000799439">
    <property type="component" value="Unassembled WGS sequence"/>
</dbReference>
<feature type="signal peptide" evidence="1">
    <location>
        <begin position="1"/>
        <end position="17"/>
    </location>
</feature>
<accession>A0A9P4JC63</accession>
<organism evidence="2 3">
    <name type="scientific">Myriangium duriaei CBS 260.36</name>
    <dbReference type="NCBI Taxonomy" id="1168546"/>
    <lineage>
        <taxon>Eukaryota</taxon>
        <taxon>Fungi</taxon>
        <taxon>Dikarya</taxon>
        <taxon>Ascomycota</taxon>
        <taxon>Pezizomycotina</taxon>
        <taxon>Dothideomycetes</taxon>
        <taxon>Dothideomycetidae</taxon>
        <taxon>Myriangiales</taxon>
        <taxon>Myriangiaceae</taxon>
        <taxon>Myriangium</taxon>
    </lineage>
</organism>